<evidence type="ECO:0000259" key="3">
    <source>
        <dbReference type="Pfam" id="PF05547"/>
    </source>
</evidence>
<protein>
    <submittedName>
        <fullName evidence="5">Immune inhibitor A</fullName>
        <ecNumber evidence="5">3.4.24.-</ecNumber>
    </submittedName>
</protein>
<dbReference type="EMBL" id="JACCAE010000001">
    <property type="protein sequence ID" value="NYF99485.1"/>
    <property type="molecule type" value="Genomic_DNA"/>
</dbReference>
<proteinExistence type="predicted"/>
<evidence type="ECO:0000256" key="2">
    <source>
        <dbReference type="SAM" id="SignalP"/>
    </source>
</evidence>
<dbReference type="InterPro" id="IPR008757">
    <property type="entry name" value="Peptidase_M6-like_domain"/>
</dbReference>
<dbReference type="InterPro" id="IPR048665">
    <property type="entry name" value="InhA-like_VEG"/>
</dbReference>
<dbReference type="Pfam" id="PF05547">
    <property type="entry name" value="Peptidase_M6"/>
    <property type="match status" value="1"/>
</dbReference>
<dbReference type="SUPFAM" id="SSF55486">
    <property type="entry name" value="Metalloproteases ('zincins'), catalytic domain"/>
    <property type="match status" value="1"/>
</dbReference>
<feature type="domain" description="Immune inhibitor A-like metallopeptidase VEG" evidence="4">
    <location>
        <begin position="629"/>
        <end position="792"/>
    </location>
</feature>
<dbReference type="GO" id="GO:0008233">
    <property type="term" value="F:peptidase activity"/>
    <property type="evidence" value="ECO:0007669"/>
    <property type="project" value="InterPro"/>
</dbReference>
<keyword evidence="6" id="KW-1185">Reference proteome</keyword>
<evidence type="ECO:0000313" key="5">
    <source>
        <dbReference type="EMBL" id="NYF99485.1"/>
    </source>
</evidence>
<name>A0A852W0H0_9MICO</name>
<evidence type="ECO:0000256" key="1">
    <source>
        <dbReference type="SAM" id="MobiDB-lite"/>
    </source>
</evidence>
<dbReference type="NCBIfam" id="TIGR03296">
    <property type="entry name" value="M6dom_TIGR03296"/>
    <property type="match status" value="1"/>
</dbReference>
<dbReference type="Gene3D" id="2.60.120.260">
    <property type="entry name" value="Galactose-binding domain-like"/>
    <property type="match status" value="1"/>
</dbReference>
<keyword evidence="5" id="KW-0378">Hydrolase</keyword>
<feature type="region of interest" description="Disordered" evidence="1">
    <location>
        <begin position="29"/>
        <end position="58"/>
    </location>
</feature>
<dbReference type="Pfam" id="PF20774">
    <property type="entry name" value="InhA-like_VEG"/>
    <property type="match status" value="1"/>
</dbReference>
<feature type="compositionally biased region" description="Basic residues" evidence="1">
    <location>
        <begin position="110"/>
        <end position="123"/>
    </location>
</feature>
<feature type="signal peptide" evidence="2">
    <location>
        <begin position="1"/>
        <end position="28"/>
    </location>
</feature>
<reference evidence="5 6" key="1">
    <citation type="submission" date="2020-07" db="EMBL/GenBank/DDBJ databases">
        <title>Sequencing the genomes of 1000 actinobacteria strains.</title>
        <authorList>
            <person name="Klenk H.-P."/>
        </authorList>
    </citation>
    <scope>NUCLEOTIDE SEQUENCE [LARGE SCALE GENOMIC DNA]</scope>
    <source>
        <strain evidence="5 6">DSM 26154</strain>
    </source>
</reference>
<dbReference type="AlphaFoldDB" id="A0A852W0H0"/>
<keyword evidence="2" id="KW-0732">Signal</keyword>
<organism evidence="5 6">
    <name type="scientific">Janibacter cremeus</name>
    <dbReference type="NCBI Taxonomy" id="1285192"/>
    <lineage>
        <taxon>Bacteria</taxon>
        <taxon>Bacillati</taxon>
        <taxon>Actinomycetota</taxon>
        <taxon>Actinomycetes</taxon>
        <taxon>Micrococcales</taxon>
        <taxon>Intrasporangiaceae</taxon>
        <taxon>Janibacter</taxon>
    </lineage>
</organism>
<feature type="chain" id="PRO_5032654010" evidence="2">
    <location>
        <begin position="29"/>
        <end position="802"/>
    </location>
</feature>
<gene>
    <name evidence="5" type="ORF">BJY20_002877</name>
</gene>
<accession>A0A852W0H0</accession>
<feature type="region of interest" description="Disordered" evidence="1">
    <location>
        <begin position="90"/>
        <end position="125"/>
    </location>
</feature>
<dbReference type="Pfam" id="PF20773">
    <property type="entry name" value="InhA-like_MAM"/>
    <property type="match status" value="1"/>
</dbReference>
<dbReference type="RefSeq" id="WP_343062919.1">
    <property type="nucleotide sequence ID" value="NZ_JACCAE010000001.1"/>
</dbReference>
<dbReference type="Proteomes" id="UP000554054">
    <property type="component" value="Unassembled WGS sequence"/>
</dbReference>
<dbReference type="EC" id="3.4.24.-" evidence="5"/>
<feature type="domain" description="Peptidase M6-like" evidence="3">
    <location>
        <begin position="124"/>
        <end position="435"/>
    </location>
</feature>
<dbReference type="PANTHER" id="PTHR41775">
    <property type="entry name" value="SECRETED PROTEIN-RELATED"/>
    <property type="match status" value="1"/>
</dbReference>
<sequence>MKRRHTHLVSGLATSALVLALVPLSASAQEAGGGVPPQEDNPSSSSVRPDDLPNPLGDAQRALRKDAVTKLLTGEARVVTKGGSSVIEIASENPSKSYARGPGGPGKDTRKNRDRQHKGKGHDKKYVQYDVDREASVFTILTDFGDQTLPATGGQPGPVHNQIAEPDRDWDGGSSDDNSTIWTENFDRDHYMDLMFADDKESFRDFFLKQSNGRFVADGDVSDWVQVPYNEARYGHNPVDGDGTSEADGYWSFIQDTATAWYEDQKARGKSDAEIQEYLAQFDVWDRYDHDGDGDFNEPDGYIDHFQAIHAGEGEEAGGGAQGEDAIWSHRWYVHSDGIGKYGPADNQMGGIQLGDSGIWIGDYTTEPENGGLGVFTHEFSHDLGLPDLYDTAGGDNGTGFWTLMSGGSWLNPGTEDIGSKPGYMGAWSKLQLGWLDHETIKPGERHVTRLGPADRDHRKLAQALAVLLPEQTVTTDYNTPYSGSYEWWSGSADNLNNTLTREIDLTDAGSASVAAHMATDIEVGYDFLYTEVSTDGGQSWTELDEVDGGDLSWNEVEYDLSSYVGQPVQFRWRYQSDGGVAQDGAFIDDIEIVVDGATVLSDDVESGENGWAADGFTRMSGSTSVQVQNYYLAENRFYSGYDKYLKTGPYNFGWGTTRPNWVERFPYQDGLLVWYVNNAYTDNNTSQHPGYGQVLPVDARPEPVTFSNGAMLGNRRQPFDATFGTQRTDRVTFHNQGTAETVRSRHGKRLFRDSDPNRYWSEDNPLGSTKVAGSGTRIRVLAEQRHKDQMVVMVKAGTKSR</sequence>
<comment type="caution">
    <text evidence="5">The sequence shown here is derived from an EMBL/GenBank/DDBJ whole genome shotgun (WGS) entry which is preliminary data.</text>
</comment>
<dbReference type="GO" id="GO:0006508">
    <property type="term" value="P:proteolysis"/>
    <property type="evidence" value="ECO:0007669"/>
    <property type="project" value="InterPro"/>
</dbReference>
<dbReference type="PANTHER" id="PTHR41775:SF1">
    <property type="entry name" value="PEPTIDASE M6-LIKE DOMAIN-CONTAINING PROTEIN"/>
    <property type="match status" value="1"/>
</dbReference>
<evidence type="ECO:0000313" key="6">
    <source>
        <dbReference type="Proteomes" id="UP000554054"/>
    </source>
</evidence>
<evidence type="ECO:0000259" key="4">
    <source>
        <dbReference type="Pfam" id="PF20774"/>
    </source>
</evidence>